<feature type="compositionally biased region" description="Polar residues" evidence="2">
    <location>
        <begin position="1"/>
        <end position="23"/>
    </location>
</feature>
<dbReference type="CTD" id="40083"/>
<dbReference type="AlphaFoldDB" id="A0A6J2UFD3"/>
<feature type="compositionally biased region" description="Acidic residues" evidence="2">
    <location>
        <begin position="71"/>
        <end position="92"/>
    </location>
</feature>
<feature type="region of interest" description="Disordered" evidence="2">
    <location>
        <begin position="1"/>
        <end position="96"/>
    </location>
</feature>
<evidence type="ECO:0000256" key="1">
    <source>
        <dbReference type="ARBA" id="ARBA00007099"/>
    </source>
</evidence>
<protein>
    <submittedName>
        <fullName evidence="4">UPF0489 protein C5orf22 homolog</fullName>
    </submittedName>
</protein>
<dbReference type="PANTHER" id="PTHR13225:SF3">
    <property type="entry name" value="UPF0489 PROTEIN C5ORF22"/>
    <property type="match status" value="1"/>
</dbReference>
<evidence type="ECO:0000313" key="4">
    <source>
        <dbReference type="RefSeq" id="XP_030387171.1"/>
    </source>
</evidence>
<dbReference type="RefSeq" id="XP_030387171.1">
    <property type="nucleotide sequence ID" value="XM_030531311.1"/>
</dbReference>
<comment type="similarity">
    <text evidence="1">Belongs to the UPF0489 family.</text>
</comment>
<dbReference type="InterPro" id="IPR024131">
    <property type="entry name" value="UPF0489"/>
</dbReference>
<sequence length="483" mass="55384">MESDTVEQNSTQKESPAKSQTFSEPIKAAQSESLEGDETGGSVQVEADVEAQPPSKRSKVEDQPVEKEKEVEDDEDEAPELVSAEDDSLSEESLERVQSTQSSLRRFKQIPVFIVDYHNDVLEFIYRCLASRHLPLENNILVHFDSHPDLVIANDIPASASYDKDTMLTELSIENWIMPTLYAGHFNRMVWLKNSWCQQIPTGKHEFKIGHKNDRIGIDCPLDYFIADGNYCPADELEDARTVKLQVYDADSESLDPREFITEKDAQGFILDIDLDFFSTSNPFLEIYKDVDCYSQLKEIFHFESVESVKQAGTATIADYRATAAARKKQLDALKRIFWQLDEHHTLDGMDRPDESVITPEVYAKIIHLAESLKTKYVDDEIDWLLIFDSGSTTDNNGLPHHISTSEELDQYFAHFKRFLQRLPVPPVAITMSCSVQDDYCPQNQVAFIEEQVLRLLREVFGERVHDKPILHYMDDEWNVMKL</sequence>
<name>A0A6J2UFD3_DROLE</name>
<dbReference type="PANTHER" id="PTHR13225">
    <property type="entry name" value="MISEXPRESSION SUPPRESSOR OF RAS 6"/>
    <property type="match status" value="1"/>
</dbReference>
<keyword evidence="3" id="KW-1185">Reference proteome</keyword>
<gene>
    <name evidence="4" type="primary">LOC115633824</name>
</gene>
<organism evidence="3 4">
    <name type="scientific">Drosophila lebanonensis</name>
    <name type="common">Fruit fly</name>
    <name type="synonym">Scaptodrosophila lebanonensis</name>
    <dbReference type="NCBI Taxonomy" id="7225"/>
    <lineage>
        <taxon>Eukaryota</taxon>
        <taxon>Metazoa</taxon>
        <taxon>Ecdysozoa</taxon>
        <taxon>Arthropoda</taxon>
        <taxon>Hexapoda</taxon>
        <taxon>Insecta</taxon>
        <taxon>Pterygota</taxon>
        <taxon>Neoptera</taxon>
        <taxon>Endopterygota</taxon>
        <taxon>Diptera</taxon>
        <taxon>Brachycera</taxon>
        <taxon>Muscomorpha</taxon>
        <taxon>Ephydroidea</taxon>
        <taxon>Drosophilidae</taxon>
        <taxon>Scaptodrosophila</taxon>
    </lineage>
</organism>
<dbReference type="Pfam" id="PF12640">
    <property type="entry name" value="UPF0489"/>
    <property type="match status" value="1"/>
</dbReference>
<dbReference type="OrthoDB" id="418142at2759"/>
<evidence type="ECO:0000313" key="3">
    <source>
        <dbReference type="Proteomes" id="UP000504634"/>
    </source>
</evidence>
<dbReference type="Proteomes" id="UP000504634">
    <property type="component" value="Unplaced"/>
</dbReference>
<accession>A0A6J2UFD3</accession>
<reference evidence="4" key="1">
    <citation type="submission" date="2025-08" db="UniProtKB">
        <authorList>
            <consortium name="RefSeq"/>
        </authorList>
    </citation>
    <scope>IDENTIFICATION</scope>
    <source>
        <strain evidence="4">11010-0011.00</strain>
        <tissue evidence="4">Whole body</tissue>
    </source>
</reference>
<dbReference type="GeneID" id="115633824"/>
<evidence type="ECO:0000256" key="2">
    <source>
        <dbReference type="SAM" id="MobiDB-lite"/>
    </source>
</evidence>
<feature type="compositionally biased region" description="Basic and acidic residues" evidence="2">
    <location>
        <begin position="58"/>
        <end position="70"/>
    </location>
</feature>
<proteinExistence type="inferred from homology"/>